<evidence type="ECO:0000313" key="3">
    <source>
        <dbReference type="Proteomes" id="UP001596415"/>
    </source>
</evidence>
<dbReference type="EMBL" id="JBHTBN010000007">
    <property type="protein sequence ID" value="MFC7358522.1"/>
    <property type="molecule type" value="Genomic_DNA"/>
</dbReference>
<dbReference type="InterPro" id="IPR025348">
    <property type="entry name" value="DUF4252"/>
</dbReference>
<comment type="caution">
    <text evidence="2">The sequence shown here is derived from an EMBL/GenBank/DDBJ whole genome shotgun (WGS) entry which is preliminary data.</text>
</comment>
<protein>
    <submittedName>
        <fullName evidence="2">DUF4252 domain-containing protein</fullName>
    </submittedName>
</protein>
<keyword evidence="3" id="KW-1185">Reference proteome</keyword>
<reference evidence="3" key="1">
    <citation type="journal article" date="2019" name="Int. J. Syst. Evol. Microbiol.">
        <title>The Global Catalogue of Microorganisms (GCM) 10K type strain sequencing project: providing services to taxonomists for standard genome sequencing and annotation.</title>
        <authorList>
            <consortium name="The Broad Institute Genomics Platform"/>
            <consortium name="The Broad Institute Genome Sequencing Center for Infectious Disease"/>
            <person name="Wu L."/>
            <person name="Ma J."/>
        </authorList>
    </citation>
    <scope>NUCLEOTIDE SEQUENCE [LARGE SCALE GENOMIC DNA]</scope>
    <source>
        <strain evidence="3">CGMCC 1.16306</strain>
    </source>
</reference>
<evidence type="ECO:0000256" key="1">
    <source>
        <dbReference type="SAM" id="SignalP"/>
    </source>
</evidence>
<proteinExistence type="predicted"/>
<organism evidence="2 3">
    <name type="scientific">Jejudonia soesokkakensis</name>
    <dbReference type="NCBI Taxonomy" id="1323432"/>
    <lineage>
        <taxon>Bacteria</taxon>
        <taxon>Pseudomonadati</taxon>
        <taxon>Bacteroidota</taxon>
        <taxon>Flavobacteriia</taxon>
        <taxon>Flavobacteriales</taxon>
        <taxon>Flavobacteriaceae</taxon>
        <taxon>Jejudonia</taxon>
    </lineage>
</organism>
<keyword evidence="1" id="KW-0732">Signal</keyword>
<dbReference type="Proteomes" id="UP001596415">
    <property type="component" value="Unassembled WGS sequence"/>
</dbReference>
<dbReference type="PROSITE" id="PS51257">
    <property type="entry name" value="PROKAR_LIPOPROTEIN"/>
    <property type="match status" value="1"/>
</dbReference>
<gene>
    <name evidence="2" type="ORF">ACFQO1_12545</name>
</gene>
<evidence type="ECO:0000313" key="2">
    <source>
        <dbReference type="EMBL" id="MFC7358522.1"/>
    </source>
</evidence>
<name>A0ABW2MUB0_9FLAO</name>
<dbReference type="RefSeq" id="WP_380218496.1">
    <property type="nucleotide sequence ID" value="NZ_JBHTBN010000007.1"/>
</dbReference>
<sequence length="181" mass="20314">MTTIIKYITAVVLAMLALASCNTEPSLQEYLVAKQDDSKFVKVDLPSSLLDTKQSNLDAEQKEILKTVKKMNVVAYPIKDGNEAEYRTEKQKVKTILDDEKYQLLSKLNFEGTNVTLKYVGKEDAIDEVIVLASNDTKGFTVVRLLGKNMRPEKMMQLISSMDSSDMNTTQLNGILGMFDM</sequence>
<feature type="signal peptide" evidence="1">
    <location>
        <begin position="1"/>
        <end position="19"/>
    </location>
</feature>
<feature type="chain" id="PRO_5047147401" evidence="1">
    <location>
        <begin position="20"/>
        <end position="181"/>
    </location>
</feature>
<dbReference type="Pfam" id="PF14060">
    <property type="entry name" value="DUF4252"/>
    <property type="match status" value="1"/>
</dbReference>
<accession>A0ABW2MUB0</accession>